<feature type="region of interest" description="Disordered" evidence="2">
    <location>
        <begin position="140"/>
        <end position="252"/>
    </location>
</feature>
<dbReference type="GO" id="GO:0005509">
    <property type="term" value="F:calcium ion binding"/>
    <property type="evidence" value="ECO:0007669"/>
    <property type="project" value="InterPro"/>
</dbReference>
<accession>A0A6J8E784</accession>
<dbReference type="SUPFAM" id="SSF47473">
    <property type="entry name" value="EF-hand"/>
    <property type="match status" value="1"/>
</dbReference>
<organism evidence="4 5">
    <name type="scientific">Mytilus coruscus</name>
    <name type="common">Sea mussel</name>
    <dbReference type="NCBI Taxonomy" id="42192"/>
    <lineage>
        <taxon>Eukaryota</taxon>
        <taxon>Metazoa</taxon>
        <taxon>Spiralia</taxon>
        <taxon>Lophotrochozoa</taxon>
        <taxon>Mollusca</taxon>
        <taxon>Bivalvia</taxon>
        <taxon>Autobranchia</taxon>
        <taxon>Pteriomorphia</taxon>
        <taxon>Mytilida</taxon>
        <taxon>Mytiloidea</taxon>
        <taxon>Mytilidae</taxon>
        <taxon>Mytilinae</taxon>
        <taxon>Mytilus</taxon>
    </lineage>
</organism>
<dbReference type="AlphaFoldDB" id="A0A6J8E784"/>
<dbReference type="Gene3D" id="1.10.238.10">
    <property type="entry name" value="EF-hand"/>
    <property type="match status" value="1"/>
</dbReference>
<keyword evidence="5" id="KW-1185">Reference proteome</keyword>
<dbReference type="InterPro" id="IPR018247">
    <property type="entry name" value="EF_Hand_1_Ca_BS"/>
</dbReference>
<dbReference type="SUPFAM" id="SSF74748">
    <property type="entry name" value="Variable surface antigen VlsE"/>
    <property type="match status" value="1"/>
</dbReference>
<dbReference type="PROSITE" id="PS50222">
    <property type="entry name" value="EF_HAND_2"/>
    <property type="match status" value="1"/>
</dbReference>
<gene>
    <name evidence="4" type="ORF">MCOR_48906</name>
</gene>
<feature type="compositionally biased region" description="Basic residues" evidence="2">
    <location>
        <begin position="212"/>
        <end position="225"/>
    </location>
</feature>
<sequence>MQFSLRDVLKGQCRDVCPRMCKKDPNSLSSDYKCGFVCQNVCSSSIRKRRSRRSTSSTNHMHMTPLPSKMKFFDIDNDGVVNLFEFARALGHNPRKQHVVRAFKAADLDDDEKLDFFEFNNDVWVTDQDVVDDNYEFEINEDTFDSEFDEDSDESSGKGSDSDDTNSDSSKDDSDDSSDSSDDSKDSDSDSSDDSKDSDNDSSKDSKDSDRKGRRRGKKGSKKGRKSDTDGDGVDSVDVDGIDGPDGLDGFDMPAIDMPEAGGEMMENFGEMGEQMSEGFENIGGDMADGMGDIGDAVGDGIDAMKDAAGDGVDTVGDAVDGMKDTLDDTADAMTGGVNDAVDGMKDVMGDVVDAAADGMDAAADVVDNVVDGMTDNSNLALAAMASSGSGMPPPPPINVADDSFVQPISAGVGSNNIGSSITSGSNGGTSLNSMNILRTTRDEQTSNTAGNRVARWQKVARTRNMLLPPRDLSKGQPGPRVIDDSMTTSFVRTPPSDGLGLFRSVAPIRVRVPAFANFGTQG</sequence>
<evidence type="ECO:0000313" key="4">
    <source>
        <dbReference type="EMBL" id="CAC5416270.1"/>
    </source>
</evidence>
<evidence type="ECO:0000256" key="2">
    <source>
        <dbReference type="SAM" id="MobiDB-lite"/>
    </source>
</evidence>
<protein>
    <recommendedName>
        <fullName evidence="3">EF-hand domain-containing protein</fullName>
    </recommendedName>
</protein>
<keyword evidence="1" id="KW-0106">Calcium</keyword>
<dbReference type="PROSITE" id="PS00018">
    <property type="entry name" value="EF_HAND_1"/>
    <property type="match status" value="1"/>
</dbReference>
<dbReference type="InterPro" id="IPR011992">
    <property type="entry name" value="EF-hand-dom_pair"/>
</dbReference>
<dbReference type="EMBL" id="CACVKT020008614">
    <property type="protein sequence ID" value="CAC5416270.1"/>
    <property type="molecule type" value="Genomic_DNA"/>
</dbReference>
<feature type="compositionally biased region" description="Acidic residues" evidence="2">
    <location>
        <begin position="140"/>
        <end position="154"/>
    </location>
</feature>
<dbReference type="OrthoDB" id="6153623at2759"/>
<dbReference type="Proteomes" id="UP000507470">
    <property type="component" value="Unassembled WGS sequence"/>
</dbReference>
<reference evidence="4 5" key="1">
    <citation type="submission" date="2020-06" db="EMBL/GenBank/DDBJ databases">
        <authorList>
            <person name="Li R."/>
            <person name="Bekaert M."/>
        </authorList>
    </citation>
    <scope>NUCLEOTIDE SEQUENCE [LARGE SCALE GENOMIC DNA]</scope>
    <source>
        <strain evidence="5">wild</strain>
    </source>
</reference>
<proteinExistence type="predicted"/>
<feature type="compositionally biased region" description="Acidic residues" evidence="2">
    <location>
        <begin position="230"/>
        <end position="243"/>
    </location>
</feature>
<name>A0A6J8E784_MYTCO</name>
<dbReference type="Gene3D" id="1.20.120.20">
    <property type="entry name" value="Apolipoprotein"/>
    <property type="match status" value="1"/>
</dbReference>
<feature type="compositionally biased region" description="Basic and acidic residues" evidence="2">
    <location>
        <begin position="182"/>
        <end position="211"/>
    </location>
</feature>
<evidence type="ECO:0000259" key="3">
    <source>
        <dbReference type="PROSITE" id="PS50222"/>
    </source>
</evidence>
<dbReference type="InterPro" id="IPR002048">
    <property type="entry name" value="EF_hand_dom"/>
</dbReference>
<evidence type="ECO:0000313" key="5">
    <source>
        <dbReference type="Proteomes" id="UP000507470"/>
    </source>
</evidence>
<feature type="domain" description="EF-hand" evidence="3">
    <location>
        <begin position="70"/>
        <end position="96"/>
    </location>
</feature>
<evidence type="ECO:0000256" key="1">
    <source>
        <dbReference type="ARBA" id="ARBA00022837"/>
    </source>
</evidence>